<dbReference type="SUPFAM" id="SSF46689">
    <property type="entry name" value="Homeodomain-like"/>
    <property type="match status" value="1"/>
</dbReference>
<dbReference type="InterPro" id="IPR009057">
    <property type="entry name" value="Homeodomain-like_sf"/>
</dbReference>
<keyword evidence="3" id="KW-1185">Reference proteome</keyword>
<organism evidence="2 3">
    <name type="scientific">Actinoalloteichus caeruleus DSM 43889</name>
    <dbReference type="NCBI Taxonomy" id="1120930"/>
    <lineage>
        <taxon>Bacteria</taxon>
        <taxon>Bacillati</taxon>
        <taxon>Actinomycetota</taxon>
        <taxon>Actinomycetes</taxon>
        <taxon>Pseudonocardiales</taxon>
        <taxon>Pseudonocardiaceae</taxon>
        <taxon>Actinoalloteichus</taxon>
        <taxon>Actinoalloteichus cyanogriseus</taxon>
    </lineage>
</organism>
<dbReference type="Gene3D" id="1.10.357.10">
    <property type="entry name" value="Tetracycline Repressor, domain 2"/>
    <property type="match status" value="1"/>
</dbReference>
<dbReference type="InterPro" id="IPR041674">
    <property type="entry name" value="TetR_C_22"/>
</dbReference>
<protein>
    <submittedName>
        <fullName evidence="2">Transcriptional regulator, TetR family</fullName>
    </submittedName>
</protein>
<sequence length="166" mass="18285">MAAVAGIPVSSLYHLFRDRDSIIDALVAGYLDRFLDITDDISSAVEHHTVGLDQVVSELVDGYASLYRTEPGYRVLWLGGHLDGRLAAKDRDNSSRVAERLRTVLAEQPEAAHRPELVALACRVGVEIGDHLLRLAFQENPDGDPAILEQAKIAVTAYVRQALTRR</sequence>
<dbReference type="Pfam" id="PF17928">
    <property type="entry name" value="TetR_C_22"/>
    <property type="match status" value="1"/>
</dbReference>
<reference evidence="2 3" key="1">
    <citation type="submission" date="2022-06" db="EMBL/GenBank/DDBJ databases">
        <title>Genomic Encyclopedia of Type Strains, Phase I: the one thousand microbial genomes (KMG-I) project.</title>
        <authorList>
            <person name="Kyrpides N."/>
        </authorList>
    </citation>
    <scope>NUCLEOTIDE SEQUENCE [LARGE SCALE GENOMIC DNA]</scope>
    <source>
        <strain evidence="2 3">DSM 43889</strain>
    </source>
</reference>
<gene>
    <name evidence="2" type="ORF">G443_001619</name>
</gene>
<evidence type="ECO:0000313" key="2">
    <source>
        <dbReference type="EMBL" id="MCP2331349.1"/>
    </source>
</evidence>
<evidence type="ECO:0000259" key="1">
    <source>
        <dbReference type="Pfam" id="PF17928"/>
    </source>
</evidence>
<evidence type="ECO:0000313" key="3">
    <source>
        <dbReference type="Proteomes" id="UP000791080"/>
    </source>
</evidence>
<dbReference type="Proteomes" id="UP000791080">
    <property type="component" value="Unassembled WGS sequence"/>
</dbReference>
<proteinExistence type="predicted"/>
<dbReference type="EMBL" id="AUBJ02000001">
    <property type="protein sequence ID" value="MCP2331349.1"/>
    <property type="molecule type" value="Genomic_DNA"/>
</dbReference>
<name>A0ABT1JGM0_ACTCY</name>
<feature type="domain" description="Tetracyclin repressor SCO1712-like C-terminal" evidence="1">
    <location>
        <begin position="52"/>
        <end position="160"/>
    </location>
</feature>
<comment type="caution">
    <text evidence="2">The sequence shown here is derived from an EMBL/GenBank/DDBJ whole genome shotgun (WGS) entry which is preliminary data.</text>
</comment>
<accession>A0ABT1JGM0</accession>